<proteinExistence type="predicted"/>
<protein>
    <submittedName>
        <fullName evidence="3">Uncharacterized protein</fullName>
    </submittedName>
</protein>
<dbReference type="AlphaFoldDB" id="A0A915K8R7"/>
<reference evidence="3" key="1">
    <citation type="submission" date="2022-11" db="UniProtKB">
        <authorList>
            <consortium name="WormBaseParasite"/>
        </authorList>
    </citation>
    <scope>IDENTIFICATION</scope>
</reference>
<name>A0A915K8R7_ROMCU</name>
<dbReference type="WBParaSite" id="nRc.2.0.1.t34575-RA">
    <property type="protein sequence ID" value="nRc.2.0.1.t34575-RA"/>
    <property type="gene ID" value="nRc.2.0.1.g34575"/>
</dbReference>
<dbReference type="Proteomes" id="UP000887565">
    <property type="component" value="Unplaced"/>
</dbReference>
<accession>A0A915K8R7</accession>
<evidence type="ECO:0000313" key="2">
    <source>
        <dbReference type="Proteomes" id="UP000887565"/>
    </source>
</evidence>
<sequence length="75" mass="8181">MVEKEAALASGPVVIKLDFTQVLTNDHQSSIVVRLPNDRLVTNTENTEKTSSKWNGTFDLNPSEVANGLRSKNGP</sequence>
<keyword evidence="2" id="KW-1185">Reference proteome</keyword>
<organism evidence="2 3">
    <name type="scientific">Romanomermis culicivorax</name>
    <name type="common">Nematode worm</name>
    <dbReference type="NCBI Taxonomy" id="13658"/>
    <lineage>
        <taxon>Eukaryota</taxon>
        <taxon>Metazoa</taxon>
        <taxon>Ecdysozoa</taxon>
        <taxon>Nematoda</taxon>
        <taxon>Enoplea</taxon>
        <taxon>Dorylaimia</taxon>
        <taxon>Mermithida</taxon>
        <taxon>Mermithoidea</taxon>
        <taxon>Mermithidae</taxon>
        <taxon>Romanomermis</taxon>
    </lineage>
</organism>
<feature type="region of interest" description="Disordered" evidence="1">
    <location>
        <begin position="43"/>
        <end position="75"/>
    </location>
</feature>
<evidence type="ECO:0000313" key="3">
    <source>
        <dbReference type="WBParaSite" id="nRc.2.0.1.t34575-RA"/>
    </source>
</evidence>
<evidence type="ECO:0000256" key="1">
    <source>
        <dbReference type="SAM" id="MobiDB-lite"/>
    </source>
</evidence>